<name>A0A9W4UF55_9PLEO</name>
<feature type="compositionally biased region" description="Basic and acidic residues" evidence="1">
    <location>
        <begin position="343"/>
        <end position="379"/>
    </location>
</feature>
<feature type="region of interest" description="Disordered" evidence="1">
    <location>
        <begin position="282"/>
        <end position="487"/>
    </location>
</feature>
<feature type="compositionally biased region" description="Basic and acidic residues" evidence="1">
    <location>
        <begin position="186"/>
        <end position="204"/>
    </location>
</feature>
<evidence type="ECO:0000313" key="3">
    <source>
        <dbReference type="Proteomes" id="UP001152607"/>
    </source>
</evidence>
<feature type="region of interest" description="Disordered" evidence="1">
    <location>
        <begin position="140"/>
        <end position="256"/>
    </location>
</feature>
<evidence type="ECO:0000313" key="2">
    <source>
        <dbReference type="EMBL" id="CAI6335303.1"/>
    </source>
</evidence>
<feature type="compositionally biased region" description="Polar residues" evidence="1">
    <location>
        <begin position="77"/>
        <end position="91"/>
    </location>
</feature>
<gene>
    <name evidence="2" type="ORF">PDIGIT_LOCUS8383</name>
</gene>
<feature type="region of interest" description="Disordered" evidence="1">
    <location>
        <begin position="16"/>
        <end position="100"/>
    </location>
</feature>
<organism evidence="2 3">
    <name type="scientific">Periconia digitata</name>
    <dbReference type="NCBI Taxonomy" id="1303443"/>
    <lineage>
        <taxon>Eukaryota</taxon>
        <taxon>Fungi</taxon>
        <taxon>Dikarya</taxon>
        <taxon>Ascomycota</taxon>
        <taxon>Pezizomycotina</taxon>
        <taxon>Dothideomycetes</taxon>
        <taxon>Pleosporomycetidae</taxon>
        <taxon>Pleosporales</taxon>
        <taxon>Massarineae</taxon>
        <taxon>Periconiaceae</taxon>
        <taxon>Periconia</taxon>
    </lineage>
</organism>
<feature type="compositionally biased region" description="Basic residues" evidence="1">
    <location>
        <begin position="432"/>
        <end position="443"/>
    </location>
</feature>
<feature type="compositionally biased region" description="Polar residues" evidence="1">
    <location>
        <begin position="392"/>
        <end position="413"/>
    </location>
</feature>
<protein>
    <submittedName>
        <fullName evidence="2">Uncharacterized protein</fullName>
    </submittedName>
</protein>
<feature type="compositionally biased region" description="Polar residues" evidence="1">
    <location>
        <begin position="140"/>
        <end position="157"/>
    </location>
</feature>
<proteinExistence type="predicted"/>
<accession>A0A9W4UF55</accession>
<feature type="compositionally biased region" description="Polar residues" evidence="1">
    <location>
        <begin position="33"/>
        <end position="42"/>
    </location>
</feature>
<feature type="compositionally biased region" description="Low complexity" evidence="1">
    <location>
        <begin position="238"/>
        <end position="247"/>
    </location>
</feature>
<keyword evidence="3" id="KW-1185">Reference proteome</keyword>
<reference evidence="2" key="1">
    <citation type="submission" date="2023-01" db="EMBL/GenBank/DDBJ databases">
        <authorList>
            <person name="Van Ghelder C."/>
            <person name="Rancurel C."/>
        </authorList>
    </citation>
    <scope>NUCLEOTIDE SEQUENCE</scope>
    <source>
        <strain evidence="2">CNCM I-4278</strain>
    </source>
</reference>
<dbReference type="EMBL" id="CAOQHR010000005">
    <property type="protein sequence ID" value="CAI6335303.1"/>
    <property type="molecule type" value="Genomic_DNA"/>
</dbReference>
<dbReference type="AlphaFoldDB" id="A0A9W4UF55"/>
<feature type="compositionally biased region" description="Basic and acidic residues" evidence="1">
    <location>
        <begin position="321"/>
        <end position="334"/>
    </location>
</feature>
<sequence>MNIYFNSHVQNPLAHRRVPSAFSPSVETAGKHTPNSRMNNKIGTREKRKGSRHVHFADVATSSSNNADAPFLPPVASRQQENTPSRTSNNTEAKKKGKGFRHVHFANAAASYPSKADPPPAPAPPPPQLLIAEFAYNQTTSSRGENPDSTGSQSSTEDTTERRIVKIKSQPYHSQQLVVAQHPSLKAKDRSSEKKAISYSKEDAADTPPTTSARDSSSRAKHHYPKPKANADKHAEESSTQQSATSAITRVPSSKVKDRVIETKAIADQHAELTYSKQTKIARRLSTKAKDRSSNTEPQQPEKSFYKEDPHQVVPKQPAKTAKDYFSSRKEYTEKIASVNPRHPRDNPQQKAARAEKECSPTKNKIPEKASSRKDENYHPRPARPRQSRSSTNYKLSEGNSNAENTQQKQPRSYTDPIACSDTATTTPKATHSLRYRHSRPQRQRPPPPQTYTHAQPTAGPPSSDDSLYTDSYAGSYTGARSTGNSINTNTTSAVHLTNPFILLLLHHSRFQLYRLLLIFL</sequence>
<dbReference type="Proteomes" id="UP001152607">
    <property type="component" value="Unassembled WGS sequence"/>
</dbReference>
<evidence type="ECO:0000256" key="1">
    <source>
        <dbReference type="SAM" id="MobiDB-lite"/>
    </source>
</evidence>
<feature type="compositionally biased region" description="Polar residues" evidence="1">
    <location>
        <begin position="464"/>
        <end position="481"/>
    </location>
</feature>
<comment type="caution">
    <text evidence="2">The sequence shown here is derived from an EMBL/GenBank/DDBJ whole genome shotgun (WGS) entry which is preliminary data.</text>
</comment>